<dbReference type="EMBL" id="CP135445">
    <property type="protein sequence ID" value="WRY35575.1"/>
    <property type="molecule type" value="Genomic_DNA"/>
</dbReference>
<name>A0ABZ1E4E0_9RHOB</name>
<feature type="transmembrane region" description="Helical" evidence="6">
    <location>
        <begin position="227"/>
        <end position="247"/>
    </location>
</feature>
<accession>A0ABZ1E4E0</accession>
<evidence type="ECO:0000256" key="4">
    <source>
        <dbReference type="ARBA" id="ARBA00022989"/>
    </source>
</evidence>
<geneLocation type="plasmid" evidence="7 8">
    <name>unnamed2</name>
</geneLocation>
<dbReference type="Gene3D" id="1.10.4160.10">
    <property type="entry name" value="Hydantoin permease"/>
    <property type="match status" value="1"/>
</dbReference>
<feature type="transmembrane region" description="Helical" evidence="6">
    <location>
        <begin position="69"/>
        <end position="92"/>
    </location>
</feature>
<feature type="transmembrane region" description="Helical" evidence="6">
    <location>
        <begin position="154"/>
        <end position="173"/>
    </location>
</feature>
<feature type="transmembrane region" description="Helical" evidence="6">
    <location>
        <begin position="39"/>
        <end position="63"/>
    </location>
</feature>
<feature type="transmembrane region" description="Helical" evidence="6">
    <location>
        <begin position="412"/>
        <end position="434"/>
    </location>
</feature>
<evidence type="ECO:0000256" key="3">
    <source>
        <dbReference type="ARBA" id="ARBA00022692"/>
    </source>
</evidence>
<proteinExistence type="inferred from homology"/>
<evidence type="ECO:0000256" key="6">
    <source>
        <dbReference type="SAM" id="Phobius"/>
    </source>
</evidence>
<gene>
    <name evidence="7" type="ORF">RPE78_17100</name>
</gene>
<protein>
    <submittedName>
        <fullName evidence="7">Cytosine permease</fullName>
    </submittedName>
</protein>
<evidence type="ECO:0000256" key="5">
    <source>
        <dbReference type="ARBA" id="ARBA00023136"/>
    </source>
</evidence>
<feature type="transmembrane region" description="Helical" evidence="6">
    <location>
        <begin position="290"/>
        <end position="311"/>
    </location>
</feature>
<keyword evidence="5 6" id="KW-0472">Membrane</keyword>
<feature type="transmembrane region" description="Helical" evidence="6">
    <location>
        <begin position="259"/>
        <end position="284"/>
    </location>
</feature>
<dbReference type="Pfam" id="PF02133">
    <property type="entry name" value="Transp_cyt_pur"/>
    <property type="match status" value="1"/>
</dbReference>
<feature type="transmembrane region" description="Helical" evidence="6">
    <location>
        <begin position="338"/>
        <end position="360"/>
    </location>
</feature>
<dbReference type="InterPro" id="IPR001248">
    <property type="entry name" value="Pur-cyt_permease"/>
</dbReference>
<keyword evidence="7" id="KW-0614">Plasmid</keyword>
<evidence type="ECO:0000256" key="2">
    <source>
        <dbReference type="ARBA" id="ARBA00008974"/>
    </source>
</evidence>
<feature type="transmembrane region" description="Helical" evidence="6">
    <location>
        <begin position="446"/>
        <end position="472"/>
    </location>
</feature>
<dbReference type="InterPro" id="IPR045225">
    <property type="entry name" value="Uracil/uridine/allantoin_perm"/>
</dbReference>
<keyword evidence="4 6" id="KW-1133">Transmembrane helix</keyword>
<keyword evidence="3 6" id="KW-0812">Transmembrane</keyword>
<dbReference type="PANTHER" id="PTHR30618">
    <property type="entry name" value="NCS1 FAMILY PURINE/PYRIMIDINE TRANSPORTER"/>
    <property type="match status" value="1"/>
</dbReference>
<organism evidence="7 8">
    <name type="scientific">Thioclava litoralis</name>
    <dbReference type="NCBI Taxonomy" id="3076557"/>
    <lineage>
        <taxon>Bacteria</taxon>
        <taxon>Pseudomonadati</taxon>
        <taxon>Pseudomonadota</taxon>
        <taxon>Alphaproteobacteria</taxon>
        <taxon>Rhodobacterales</taxon>
        <taxon>Paracoccaceae</taxon>
        <taxon>Thioclava</taxon>
    </lineage>
</organism>
<dbReference type="PANTHER" id="PTHR30618:SF0">
    <property type="entry name" value="PURINE-URACIL PERMEASE NCS1"/>
    <property type="match status" value="1"/>
</dbReference>
<reference evidence="7 8" key="1">
    <citation type="submission" date="2023-09" db="EMBL/GenBank/DDBJ databases">
        <title>Thioclava shenzhenensis sp. nov., a multidrug resistant bacteria-antagonizing species isolated from coastal seawater.</title>
        <authorList>
            <person name="Long M."/>
        </authorList>
    </citation>
    <scope>NUCLEOTIDE SEQUENCE [LARGE SCALE GENOMIC DNA]</scope>
    <source>
        <strain evidence="7 8">FTW29</strain>
        <plasmid evidence="7 8">unnamed2</plasmid>
    </source>
</reference>
<evidence type="ECO:0000313" key="7">
    <source>
        <dbReference type="EMBL" id="WRY35575.1"/>
    </source>
</evidence>
<evidence type="ECO:0000313" key="8">
    <source>
        <dbReference type="Proteomes" id="UP001623290"/>
    </source>
</evidence>
<sequence>MTSASSLPSRSALPDAHHGAMRDCLPVLAEDRSWGLLDFVWVQSGLAIATWAFLFGGVTALFVGFYDGLWTMLVGNILGAVVMMMASAIMTCKWGTEHFVMQRAIYGAIGVLVLAIGLIAPFILGWTTILALMFGRASTQVISYIGGTDLSGNTTVITGFAFAALAFAWLIVAKGDKAVRLLNRFVAPGLIVMSAILFAMIFTQHSWAEIVAAAPIDPAASHATNLMLAIELNIAAGAGWWCAVGNIARGARTQRSATWGSFIGLVPVAVLAQMVGLTAALVMGDSDPTVWMLPIVGPAVGAVLLAFLAFANLTSMSSFVFSGAQTFTQHLGSWTQRIGWTALTGAMFAICALLILFTASELYDRFFVFVAWTQAVLISAIGIVIADYYILRRQWVDLEALYTTGPQGRYHFWAGINPAPLVALAAGIATYAALFDPYALVGNAVFTAFSASIPAFMAAFLCHLLLSVLWVIPAGKGGYRSISDRKGPRHD</sequence>
<keyword evidence="8" id="KW-1185">Reference proteome</keyword>
<feature type="transmembrane region" description="Helical" evidence="6">
    <location>
        <begin position="185"/>
        <end position="207"/>
    </location>
</feature>
<comment type="subcellular location">
    <subcellularLocation>
        <location evidence="1">Membrane</location>
        <topology evidence="1">Multi-pass membrane protein</topology>
    </subcellularLocation>
</comment>
<dbReference type="RefSeq" id="WP_330629302.1">
    <property type="nucleotide sequence ID" value="NZ_CP135445.1"/>
</dbReference>
<feature type="transmembrane region" description="Helical" evidence="6">
    <location>
        <begin position="366"/>
        <end position="391"/>
    </location>
</feature>
<dbReference type="Proteomes" id="UP001623290">
    <property type="component" value="Plasmid unnamed2"/>
</dbReference>
<feature type="transmembrane region" description="Helical" evidence="6">
    <location>
        <begin position="104"/>
        <end position="134"/>
    </location>
</feature>
<evidence type="ECO:0000256" key="1">
    <source>
        <dbReference type="ARBA" id="ARBA00004141"/>
    </source>
</evidence>
<comment type="similarity">
    <text evidence="2">Belongs to the purine-cytosine permease (2.A.39) family.</text>
</comment>